<dbReference type="PRINTS" id="PR00086">
    <property type="entry name" value="LLDHDRGNASE"/>
</dbReference>
<name>A0A5F8GE81_MONDO</name>
<dbReference type="Pfam" id="PF02866">
    <property type="entry name" value="Ldh_1_C"/>
    <property type="match status" value="1"/>
</dbReference>
<dbReference type="KEGG" id="mdo:100028279"/>
<sequence length="381" mass="41871">MRCFLGALYASRRVGPGGVALTSPGTALSPRRMECPSMRVAWPLAPVSRVGSIKDQLMKNILEKETIDRNKISIVGVGSVGMACAVSIVMKELVDELALIDVDGNKVKGEMMDLQHGSQFINMPNIVSGIDFKVTANSKLVIVTAGARQKEGEDRLDLVYRNVEIFKLFIPEIIQYSPNCIILVVTNPVDIMSYVAWKLSGFSSYRVFGSGCSLDTSRFCFFIGERLGINTRSCHGWILGEHGDSSVPIWNGVNIAGFPLKILNPDIGTSKDQEQWETIHKAVVASAYEVIKMKGYTSWAIGLCVADLTLSIMRNIKKVHPVSTLIKGFYGIKEEIFLSLPCVVGKDGITDILKITLSPLEESRLKKSADTLLQVQKDLKL</sequence>
<dbReference type="NCBIfam" id="TIGR01771">
    <property type="entry name" value="L-LDH-NAD"/>
    <property type="match status" value="1"/>
</dbReference>
<dbReference type="RefSeq" id="XP_007497068.1">
    <property type="nucleotide sequence ID" value="XM_007497006.3"/>
</dbReference>
<keyword evidence="6 8" id="KW-0520">NAD</keyword>
<evidence type="ECO:0000259" key="10">
    <source>
        <dbReference type="Pfam" id="PF00056"/>
    </source>
</evidence>
<evidence type="ECO:0000256" key="2">
    <source>
        <dbReference type="ARBA" id="ARBA00004843"/>
    </source>
</evidence>
<dbReference type="PROSITE" id="PS00064">
    <property type="entry name" value="L_LDH"/>
    <property type="match status" value="1"/>
</dbReference>
<dbReference type="InterPro" id="IPR018177">
    <property type="entry name" value="L-lactate_DH_AS"/>
</dbReference>
<feature type="binding site" evidence="8">
    <location>
        <position position="162"/>
    </location>
    <ligand>
        <name>NAD(+)</name>
        <dbReference type="ChEBI" id="CHEBI:57540"/>
    </ligand>
</feature>
<dbReference type="Bgee" id="ENSMODG00000040672">
    <property type="expression patterns" value="Expressed in testis and 8 other cell types or tissues"/>
</dbReference>
<dbReference type="Proteomes" id="UP000002280">
    <property type="component" value="Chromosome 5"/>
</dbReference>
<dbReference type="UniPathway" id="UPA00554">
    <property type="reaction ID" value="UER00611"/>
</dbReference>
<comment type="subcellular location">
    <subcellularLocation>
        <location evidence="1">Cytoplasm</location>
    </subcellularLocation>
</comment>
<evidence type="ECO:0000256" key="7">
    <source>
        <dbReference type="PIRSR" id="PIRSR000102-1"/>
    </source>
</evidence>
<dbReference type="InterPro" id="IPR011304">
    <property type="entry name" value="L-lactate_DH"/>
</dbReference>
<protein>
    <recommendedName>
        <fullName evidence="9">L-lactate dehydrogenase</fullName>
        <ecNumber evidence="9">1.1.1.27</ecNumber>
    </recommendedName>
</protein>
<dbReference type="OrthoDB" id="5405561at2759"/>
<comment type="catalytic activity">
    <reaction evidence="9">
        <text>(S)-lactate + NAD(+) = pyruvate + NADH + H(+)</text>
        <dbReference type="Rhea" id="RHEA:23444"/>
        <dbReference type="ChEBI" id="CHEBI:15361"/>
        <dbReference type="ChEBI" id="CHEBI:15378"/>
        <dbReference type="ChEBI" id="CHEBI:16651"/>
        <dbReference type="ChEBI" id="CHEBI:57540"/>
        <dbReference type="ChEBI" id="CHEBI:57945"/>
        <dbReference type="EC" id="1.1.1.27"/>
    </reaction>
</comment>
<dbReference type="PANTHER" id="PTHR43128">
    <property type="entry name" value="L-2-HYDROXYCARBOXYLATE DEHYDROGENASE (NAD(P)(+))"/>
    <property type="match status" value="1"/>
</dbReference>
<dbReference type="InterPro" id="IPR015955">
    <property type="entry name" value="Lactate_DH/Glyco_Ohase_4_C"/>
</dbReference>
<evidence type="ECO:0000256" key="4">
    <source>
        <dbReference type="ARBA" id="ARBA00022490"/>
    </source>
</evidence>
<evidence type="ECO:0000259" key="11">
    <source>
        <dbReference type="Pfam" id="PF02866"/>
    </source>
</evidence>
<dbReference type="GO" id="GO:0006089">
    <property type="term" value="P:lactate metabolic process"/>
    <property type="evidence" value="ECO:0000318"/>
    <property type="project" value="GO_Central"/>
</dbReference>
<feature type="binding site" evidence="8">
    <location>
        <begin position="76"/>
        <end position="81"/>
    </location>
    <ligand>
        <name>NAD(+)</name>
        <dbReference type="ChEBI" id="CHEBI:57540"/>
    </ligand>
</feature>
<dbReference type="PANTHER" id="PTHR43128:SF10">
    <property type="entry name" value="L-LACTATE DEHYDROGENASE A CHAIN"/>
    <property type="match status" value="1"/>
</dbReference>
<feature type="binding site" evidence="8">
    <location>
        <position position="101"/>
    </location>
    <ligand>
        <name>NAD(+)</name>
        <dbReference type="ChEBI" id="CHEBI:57540"/>
    </ligand>
</feature>
<evidence type="ECO:0000256" key="5">
    <source>
        <dbReference type="ARBA" id="ARBA00023002"/>
    </source>
</evidence>
<keyword evidence="13" id="KW-1185">Reference proteome</keyword>
<evidence type="ECO:0000256" key="9">
    <source>
        <dbReference type="RuleBase" id="RU000496"/>
    </source>
</evidence>
<reference evidence="12" key="3">
    <citation type="submission" date="2025-09" db="UniProtKB">
        <authorList>
            <consortium name="Ensembl"/>
        </authorList>
    </citation>
    <scope>IDENTIFICATION</scope>
</reference>
<dbReference type="GO" id="GO:0004459">
    <property type="term" value="F:L-lactate dehydrogenase (NAD+) activity"/>
    <property type="evidence" value="ECO:0000318"/>
    <property type="project" value="GO_Central"/>
</dbReference>
<comment type="similarity">
    <text evidence="3">Belongs to the LDH/MDH superfamily. LDH family.</text>
</comment>
<dbReference type="STRING" id="13616.ENSMODP00000045802"/>
<dbReference type="EC" id="1.1.1.27" evidence="9"/>
<dbReference type="SUPFAM" id="SSF51735">
    <property type="entry name" value="NAD(P)-binding Rossmann-fold domains"/>
    <property type="match status" value="1"/>
</dbReference>
<keyword evidence="5 9" id="KW-0560">Oxidoreductase</keyword>
<dbReference type="Gene3D" id="3.90.110.10">
    <property type="entry name" value="Lactate dehydrogenase/glycoside hydrolase, family 4, C-terminal"/>
    <property type="match status" value="1"/>
</dbReference>
<feature type="domain" description="Lactate/malate dehydrogenase C-terminal" evidence="11">
    <location>
        <begin position="213"/>
        <end position="376"/>
    </location>
</feature>
<dbReference type="Gene3D" id="3.40.50.720">
    <property type="entry name" value="NAD(P)-binding Rossmann-like Domain"/>
    <property type="match status" value="1"/>
</dbReference>
<accession>A0A5F8GE81</accession>
<dbReference type="GO" id="GO:0042867">
    <property type="term" value="P:pyruvate catabolic process"/>
    <property type="evidence" value="ECO:0000318"/>
    <property type="project" value="GO_Central"/>
</dbReference>
<feature type="binding site" evidence="8">
    <location>
        <begin position="185"/>
        <end position="187"/>
    </location>
    <ligand>
        <name>NAD(+)</name>
        <dbReference type="ChEBI" id="CHEBI:57540"/>
    </ligand>
</feature>
<dbReference type="InParanoid" id="A0A5F8GE81"/>
<dbReference type="GeneTree" id="ENSGT00940000163242"/>
<dbReference type="GeneID" id="100028279"/>
<dbReference type="AlphaFoldDB" id="A0A5F8GE81"/>
<comment type="pathway">
    <text evidence="2 9">Fermentation; pyruvate fermentation to lactate; (S)-lactate from pyruvate: step 1/1.</text>
</comment>
<dbReference type="PIRSF" id="PIRSF000102">
    <property type="entry name" value="Lac_mal_DH"/>
    <property type="match status" value="1"/>
</dbReference>
<dbReference type="CDD" id="cd05293">
    <property type="entry name" value="LDH_1"/>
    <property type="match status" value="1"/>
</dbReference>
<proteinExistence type="inferred from homology"/>
<dbReference type="InterPro" id="IPR036291">
    <property type="entry name" value="NAD(P)-bd_dom_sf"/>
</dbReference>
<reference evidence="12" key="2">
    <citation type="submission" date="2025-08" db="UniProtKB">
        <authorList>
            <consortium name="Ensembl"/>
        </authorList>
    </citation>
    <scope>IDENTIFICATION</scope>
</reference>
<gene>
    <name evidence="12" type="primary">LOC100028279</name>
</gene>
<dbReference type="GO" id="GO:0005739">
    <property type="term" value="C:mitochondrion"/>
    <property type="evidence" value="ECO:0000318"/>
    <property type="project" value="GO_Central"/>
</dbReference>
<dbReference type="Ensembl" id="ENSMODT00000081420.1">
    <property type="protein sequence ID" value="ENSMODP00000045802.1"/>
    <property type="gene ID" value="ENSMODG00000040672.1"/>
</dbReference>
<dbReference type="FunFam" id="3.90.110.10:FF:000003">
    <property type="entry name" value="L-lactate dehydrogenase A chain"/>
    <property type="match status" value="1"/>
</dbReference>
<feature type="domain" description="Lactate/malate dehydrogenase N-terminal" evidence="10">
    <location>
        <begin position="71"/>
        <end position="209"/>
    </location>
</feature>
<dbReference type="SUPFAM" id="SSF56327">
    <property type="entry name" value="LDH C-terminal domain-like"/>
    <property type="match status" value="1"/>
</dbReference>
<evidence type="ECO:0000313" key="12">
    <source>
        <dbReference type="Ensembl" id="ENSMODP00000045802.1"/>
    </source>
</evidence>
<organism evidence="12 13">
    <name type="scientific">Monodelphis domestica</name>
    <name type="common">Gray short-tailed opossum</name>
    <dbReference type="NCBI Taxonomy" id="13616"/>
    <lineage>
        <taxon>Eukaryota</taxon>
        <taxon>Metazoa</taxon>
        <taxon>Chordata</taxon>
        <taxon>Craniata</taxon>
        <taxon>Vertebrata</taxon>
        <taxon>Euteleostomi</taxon>
        <taxon>Mammalia</taxon>
        <taxon>Metatheria</taxon>
        <taxon>Didelphimorphia</taxon>
        <taxon>Didelphidae</taxon>
        <taxon>Monodelphis</taxon>
    </lineage>
</organism>
<dbReference type="HAMAP" id="MF_00488">
    <property type="entry name" value="Lactate_dehydrog"/>
    <property type="match status" value="1"/>
</dbReference>
<feature type="active site" description="Proton acceptor" evidence="7">
    <location>
        <position position="242"/>
    </location>
</feature>
<dbReference type="InterPro" id="IPR001557">
    <property type="entry name" value="L-lactate/malate_DH"/>
</dbReference>
<evidence type="ECO:0000256" key="6">
    <source>
        <dbReference type="ARBA" id="ARBA00023027"/>
    </source>
</evidence>
<dbReference type="FunFam" id="3.40.50.720:FF:000018">
    <property type="entry name" value="Malate dehydrogenase"/>
    <property type="match status" value="1"/>
</dbReference>
<reference evidence="12 13" key="1">
    <citation type="journal article" date="2007" name="Nature">
        <title>Genome of the marsupial Monodelphis domestica reveals innovation in non-coding sequences.</title>
        <authorList>
            <person name="Mikkelsen T.S."/>
            <person name="Wakefield M.J."/>
            <person name="Aken B."/>
            <person name="Amemiya C.T."/>
            <person name="Chang J.L."/>
            <person name="Duke S."/>
            <person name="Garber M."/>
            <person name="Gentles A.J."/>
            <person name="Goodstadt L."/>
            <person name="Heger A."/>
            <person name="Jurka J."/>
            <person name="Kamal M."/>
            <person name="Mauceli E."/>
            <person name="Searle S.M."/>
            <person name="Sharpe T."/>
            <person name="Baker M.L."/>
            <person name="Batzer M.A."/>
            <person name="Benos P.V."/>
            <person name="Belov K."/>
            <person name="Clamp M."/>
            <person name="Cook A."/>
            <person name="Cuff J."/>
            <person name="Das R."/>
            <person name="Davidow L."/>
            <person name="Deakin J.E."/>
            <person name="Fazzari M.J."/>
            <person name="Glass J.L."/>
            <person name="Grabherr M."/>
            <person name="Greally J.M."/>
            <person name="Gu W."/>
            <person name="Hore T.A."/>
            <person name="Huttley G.A."/>
            <person name="Kleber M."/>
            <person name="Jirtle R.L."/>
            <person name="Koina E."/>
            <person name="Lee J.T."/>
            <person name="Mahony S."/>
            <person name="Marra M.A."/>
            <person name="Miller R.D."/>
            <person name="Nicholls R.D."/>
            <person name="Oda M."/>
            <person name="Papenfuss A.T."/>
            <person name="Parra Z.E."/>
            <person name="Pollock D.D."/>
            <person name="Ray D.A."/>
            <person name="Schein J.E."/>
            <person name="Speed T.P."/>
            <person name="Thompson K."/>
            <person name="VandeBerg J.L."/>
            <person name="Wade C.M."/>
            <person name="Walker J.A."/>
            <person name="Waters P.D."/>
            <person name="Webber C."/>
            <person name="Weidman J.R."/>
            <person name="Xie X."/>
            <person name="Zody M.C."/>
            <person name="Baldwin J."/>
            <person name="Abdouelleil A."/>
            <person name="Abdulkadir J."/>
            <person name="Abebe A."/>
            <person name="Abera B."/>
            <person name="Abreu J."/>
            <person name="Acer S.C."/>
            <person name="Aftuck L."/>
            <person name="Alexander A."/>
            <person name="An P."/>
            <person name="Anderson E."/>
            <person name="Anderson S."/>
            <person name="Arachi H."/>
            <person name="Azer M."/>
            <person name="Bachantsang P."/>
            <person name="Barry A."/>
            <person name="Bayul T."/>
            <person name="Berlin A."/>
            <person name="Bessette D."/>
            <person name="Bloom T."/>
            <person name="Bloom T."/>
            <person name="Boguslavskiy L."/>
            <person name="Bonnet C."/>
            <person name="Boukhgalter B."/>
            <person name="Bourzgui I."/>
            <person name="Brown A."/>
            <person name="Cahill P."/>
            <person name="Channer S."/>
            <person name="Cheshatsang Y."/>
            <person name="Chuda L."/>
            <person name="Citroen M."/>
            <person name="Collymore A."/>
            <person name="Cooke P."/>
            <person name="Costello M."/>
            <person name="D'Aco K."/>
            <person name="Daza R."/>
            <person name="De Haan G."/>
            <person name="DeGray S."/>
            <person name="DeMaso C."/>
            <person name="Dhargay N."/>
            <person name="Dooley K."/>
            <person name="Dooley E."/>
            <person name="Doricent M."/>
            <person name="Dorje P."/>
            <person name="Dorjee K."/>
            <person name="Dupes A."/>
            <person name="Elong R."/>
            <person name="Falk J."/>
            <person name="Farina A."/>
            <person name="Faro S."/>
            <person name="Ferguson D."/>
            <person name="Fisher S."/>
            <person name="Foley C.D."/>
            <person name="Franke A."/>
            <person name="Friedrich D."/>
            <person name="Gadbois L."/>
            <person name="Gearin G."/>
            <person name="Gearin C.R."/>
            <person name="Giannoukos G."/>
            <person name="Goode T."/>
            <person name="Graham J."/>
            <person name="Grandbois E."/>
            <person name="Grewal S."/>
            <person name="Gyaltsen K."/>
            <person name="Hafez N."/>
            <person name="Hagos B."/>
            <person name="Hall J."/>
            <person name="Henson C."/>
            <person name="Hollinger A."/>
            <person name="Honan T."/>
            <person name="Huard M.D."/>
            <person name="Hughes L."/>
            <person name="Hurhula B."/>
            <person name="Husby M.E."/>
            <person name="Kamat A."/>
            <person name="Kanga B."/>
            <person name="Kashin S."/>
            <person name="Khazanovich D."/>
            <person name="Kisner P."/>
            <person name="Lance K."/>
            <person name="Lara M."/>
            <person name="Lee W."/>
            <person name="Lennon N."/>
            <person name="Letendre F."/>
            <person name="LeVine R."/>
            <person name="Lipovsky A."/>
            <person name="Liu X."/>
            <person name="Liu J."/>
            <person name="Liu S."/>
            <person name="Lokyitsang T."/>
            <person name="Lokyitsang Y."/>
            <person name="Lubonja R."/>
            <person name="Lui A."/>
            <person name="MacDonald P."/>
            <person name="Magnisalis V."/>
            <person name="Maru K."/>
            <person name="Matthews C."/>
            <person name="McCusker W."/>
            <person name="McDonough S."/>
            <person name="Mehta T."/>
            <person name="Meldrim J."/>
            <person name="Meneus L."/>
            <person name="Mihai O."/>
            <person name="Mihalev A."/>
            <person name="Mihova T."/>
            <person name="Mittelman R."/>
            <person name="Mlenga V."/>
            <person name="Montmayeur A."/>
            <person name="Mulrain L."/>
            <person name="Navidi A."/>
            <person name="Naylor J."/>
            <person name="Negash T."/>
            <person name="Nguyen T."/>
            <person name="Nguyen N."/>
            <person name="Nicol R."/>
            <person name="Norbu C."/>
            <person name="Norbu N."/>
            <person name="Novod N."/>
            <person name="O'Neill B."/>
            <person name="Osman S."/>
            <person name="Markiewicz E."/>
            <person name="Oyono O.L."/>
            <person name="Patti C."/>
            <person name="Phunkhang P."/>
            <person name="Pierre F."/>
            <person name="Priest M."/>
            <person name="Raghuraman S."/>
            <person name="Rege F."/>
            <person name="Reyes R."/>
            <person name="Rise C."/>
            <person name="Rogov P."/>
            <person name="Ross K."/>
            <person name="Ryan E."/>
            <person name="Settipalli S."/>
            <person name="Shea T."/>
            <person name="Sherpa N."/>
            <person name="Shi L."/>
            <person name="Shih D."/>
            <person name="Sparrow T."/>
            <person name="Spaulding J."/>
            <person name="Stalker J."/>
            <person name="Stange-Thomann N."/>
            <person name="Stavropoulos S."/>
            <person name="Stone C."/>
            <person name="Strader C."/>
            <person name="Tesfaye S."/>
            <person name="Thomson T."/>
            <person name="Thoulutsang Y."/>
            <person name="Thoulutsang D."/>
            <person name="Topham K."/>
            <person name="Topping I."/>
            <person name="Tsamla T."/>
            <person name="Vassiliev H."/>
            <person name="Vo A."/>
            <person name="Wangchuk T."/>
            <person name="Wangdi T."/>
            <person name="Weiand M."/>
            <person name="Wilkinson J."/>
            <person name="Wilson A."/>
            <person name="Yadav S."/>
            <person name="Young G."/>
            <person name="Yu Q."/>
            <person name="Zembek L."/>
            <person name="Zhong D."/>
            <person name="Zimmer A."/>
            <person name="Zwirko Z."/>
            <person name="Jaffe D.B."/>
            <person name="Alvarez P."/>
            <person name="Brockman W."/>
            <person name="Butler J."/>
            <person name="Chin C."/>
            <person name="Gnerre S."/>
            <person name="MacCallum I."/>
            <person name="Graves J.A."/>
            <person name="Ponting C.P."/>
            <person name="Breen M."/>
            <person name="Samollow P.B."/>
            <person name="Lander E.S."/>
            <person name="Lindblad-Toh K."/>
        </authorList>
    </citation>
    <scope>NUCLEOTIDE SEQUENCE [LARGE SCALE GENOMIC DNA]</scope>
</reference>
<evidence type="ECO:0000256" key="1">
    <source>
        <dbReference type="ARBA" id="ARBA00004496"/>
    </source>
</evidence>
<evidence type="ECO:0000313" key="13">
    <source>
        <dbReference type="Proteomes" id="UP000002280"/>
    </source>
</evidence>
<evidence type="ECO:0000256" key="3">
    <source>
        <dbReference type="ARBA" id="ARBA00006054"/>
    </source>
</evidence>
<dbReference type="Pfam" id="PF00056">
    <property type="entry name" value="Ldh_1_N"/>
    <property type="match status" value="1"/>
</dbReference>
<dbReference type="InterPro" id="IPR022383">
    <property type="entry name" value="Lactate/malate_DH_C"/>
</dbReference>
<dbReference type="InterPro" id="IPR001236">
    <property type="entry name" value="Lactate/malate_DH_N"/>
</dbReference>
<evidence type="ECO:0000256" key="8">
    <source>
        <dbReference type="PIRSR" id="PIRSR000102-3"/>
    </source>
</evidence>
<keyword evidence="4" id="KW-0963">Cytoplasm</keyword>